<evidence type="ECO:0000313" key="3">
    <source>
        <dbReference type="EMBL" id="VGO23350.1"/>
    </source>
</evidence>
<dbReference type="InterPro" id="IPR029062">
    <property type="entry name" value="Class_I_gatase-like"/>
</dbReference>
<dbReference type="InterPro" id="IPR029475">
    <property type="entry name" value="DUF6807"/>
</dbReference>
<sequence length="515" mass="57502">MKKLLLSLALVSSSVLAGVEIKESPSSVSAELDGKVLWTFNHDPAEGKPYFHPLASTDGTSFTDLRPKDHPWHRGVWFSWKYINGVNYWEESRETGKSKGETRITNIEREAGSEQGVRLKLDLEYAPTESKAVVMKEHRSLFISPPDETGAYTIDWSSEFQALEKDLVLDRTPILGEPKGKAHGGYAGWSVRMNKDMIGGAFLNSESEEGADRKPAAWMQFKSPNGGSLLFMDHPDNLNYPSKWYLAQGMPYYSPAVIHDGPHTIQAGEVLKLHYRLVVAPVAMTAEAASKHWENWTSSKVVILTGANNHKWKETTPVLEAILEGSGRFDVDVVEDPEQLTAEFLTNYDVLLSNWNAYGKSKPAPWPEQLKKAYIVFVRKGGGHVAVHAGSSSFDKWDDYHAICCASWKKGETGHGKPHKFEVRISTPAHPAVQGLENFETTDELWFRPLVHPDAEVIAESFSETTGNWEPTALVSQFGKGRCFTLLLGHDSEKMKKPGFKKLFISGTEWAAEIR</sequence>
<dbReference type="InterPro" id="IPR029010">
    <property type="entry name" value="ThuA-like"/>
</dbReference>
<dbReference type="PANTHER" id="PTHR40469">
    <property type="entry name" value="SECRETED GLYCOSYL HYDROLASE"/>
    <property type="match status" value="1"/>
</dbReference>
<keyword evidence="4" id="KW-1185">Reference proteome</keyword>
<feature type="signal peptide" evidence="1">
    <location>
        <begin position="1"/>
        <end position="17"/>
    </location>
</feature>
<organism evidence="3 4">
    <name type="scientific">Pontiella sulfatireligans</name>
    <dbReference type="NCBI Taxonomy" id="2750658"/>
    <lineage>
        <taxon>Bacteria</taxon>
        <taxon>Pseudomonadati</taxon>
        <taxon>Kiritimatiellota</taxon>
        <taxon>Kiritimatiellia</taxon>
        <taxon>Kiritimatiellales</taxon>
        <taxon>Pontiellaceae</taxon>
        <taxon>Pontiella</taxon>
    </lineage>
</organism>
<dbReference type="Pfam" id="PF06283">
    <property type="entry name" value="ThuA"/>
    <property type="match status" value="1"/>
</dbReference>
<dbReference type="PANTHER" id="PTHR40469:SF2">
    <property type="entry name" value="GALACTOSE-BINDING DOMAIN-LIKE SUPERFAMILY PROTEIN"/>
    <property type="match status" value="1"/>
</dbReference>
<protein>
    <recommendedName>
        <fullName evidence="2">ThuA-like domain-containing protein</fullName>
    </recommendedName>
</protein>
<gene>
    <name evidence="3" type="ORF">SCARR_05457</name>
</gene>
<dbReference type="Gene3D" id="3.40.50.880">
    <property type="match status" value="1"/>
</dbReference>
<dbReference type="Proteomes" id="UP000346198">
    <property type="component" value="Unassembled WGS sequence"/>
</dbReference>
<feature type="chain" id="PRO_5025597728" description="ThuA-like domain-containing protein" evidence="1">
    <location>
        <begin position="18"/>
        <end position="515"/>
    </location>
</feature>
<accession>A0A6C2USN6</accession>
<dbReference type="RefSeq" id="WP_136065597.1">
    <property type="nucleotide sequence ID" value="NZ_CAAHFH010000003.1"/>
</dbReference>
<reference evidence="3 4" key="1">
    <citation type="submission" date="2019-04" db="EMBL/GenBank/DDBJ databases">
        <authorList>
            <person name="Van Vliet M D."/>
        </authorList>
    </citation>
    <scope>NUCLEOTIDE SEQUENCE [LARGE SCALE GENOMIC DNA]</scope>
    <source>
        <strain evidence="3 4">F21</strain>
    </source>
</reference>
<evidence type="ECO:0000259" key="2">
    <source>
        <dbReference type="Pfam" id="PF06283"/>
    </source>
</evidence>
<proteinExistence type="predicted"/>
<keyword evidence="1" id="KW-0732">Signal</keyword>
<evidence type="ECO:0000313" key="4">
    <source>
        <dbReference type="Proteomes" id="UP000346198"/>
    </source>
</evidence>
<dbReference type="Pfam" id="PF14100">
    <property type="entry name" value="DUF6807"/>
    <property type="match status" value="1"/>
</dbReference>
<feature type="domain" description="ThuA-like" evidence="2">
    <location>
        <begin position="300"/>
        <end position="511"/>
    </location>
</feature>
<dbReference type="SUPFAM" id="SSF52317">
    <property type="entry name" value="Class I glutamine amidotransferase-like"/>
    <property type="match status" value="1"/>
</dbReference>
<dbReference type="AlphaFoldDB" id="A0A6C2USN6"/>
<dbReference type="EMBL" id="CAAHFH010000003">
    <property type="protein sequence ID" value="VGO23350.1"/>
    <property type="molecule type" value="Genomic_DNA"/>
</dbReference>
<name>A0A6C2USN6_9BACT</name>
<evidence type="ECO:0000256" key="1">
    <source>
        <dbReference type="SAM" id="SignalP"/>
    </source>
</evidence>